<name>A0A6V7TLK2_MELEN</name>
<evidence type="ECO:0000313" key="3">
    <source>
        <dbReference type="Proteomes" id="UP000580250"/>
    </source>
</evidence>
<dbReference type="EMBL" id="CAJEWN010000004">
    <property type="protein sequence ID" value="CAD2125616.1"/>
    <property type="molecule type" value="Genomic_DNA"/>
</dbReference>
<feature type="region of interest" description="Disordered" evidence="1">
    <location>
        <begin position="292"/>
        <end position="311"/>
    </location>
</feature>
<comment type="caution">
    <text evidence="2">The sequence shown here is derived from an EMBL/GenBank/DDBJ whole genome shotgun (WGS) entry which is preliminary data.</text>
</comment>
<accession>A0A6V7TLK2</accession>
<protein>
    <submittedName>
        <fullName evidence="2">Uncharacterized protein</fullName>
    </submittedName>
</protein>
<gene>
    <name evidence="2" type="ORF">MENT_LOCUS1183</name>
</gene>
<feature type="region of interest" description="Disordered" evidence="1">
    <location>
        <begin position="214"/>
        <end position="241"/>
    </location>
</feature>
<evidence type="ECO:0000313" key="2">
    <source>
        <dbReference type="EMBL" id="CAD2125616.1"/>
    </source>
</evidence>
<evidence type="ECO:0000256" key="1">
    <source>
        <dbReference type="SAM" id="MobiDB-lite"/>
    </source>
</evidence>
<dbReference type="Proteomes" id="UP000580250">
    <property type="component" value="Unassembled WGS sequence"/>
</dbReference>
<proteinExistence type="predicted"/>
<reference evidence="2 3" key="1">
    <citation type="submission" date="2020-08" db="EMBL/GenBank/DDBJ databases">
        <authorList>
            <person name="Koutsovoulos G."/>
            <person name="Danchin GJ E."/>
        </authorList>
    </citation>
    <scope>NUCLEOTIDE SEQUENCE [LARGE SCALE GENOMIC DNA]</scope>
</reference>
<feature type="region of interest" description="Disordered" evidence="1">
    <location>
        <begin position="441"/>
        <end position="460"/>
    </location>
</feature>
<feature type="compositionally biased region" description="Low complexity" evidence="1">
    <location>
        <begin position="294"/>
        <end position="306"/>
    </location>
</feature>
<dbReference type="AlphaFoldDB" id="A0A6V7TLK2"/>
<sequence>MSSSSPTNQQPSNLIFLPPPPPSPYIFHLNSTNIPLLPTNSLNNSIEEQLNLNLLNSLLIKHFQQQQNNFKNSFKLPNNGQFNNNSLFTNNNTKVEDPIQNFHSPNNIILLPVGCHSLPDEKHIQLLGSPQTILPIAVHSNVLNNFPINPVILESKISSKILFKNCCNQKQNLLCHLPIAINKIINKQQIKEQKINNFIDVSCQTEDNNNYLITSSSSSSTSPSTFNNNSSNSGIEPLDLSISTNNKKQKQYLRKRASTTTILLQQPSKDLNKKEEITSKKSKKELIIFNNQKPTNSPSLSSPNTSKINTNNYQNVNYEYTIKNANNDKTKIKTSPQKRFPCDFCGDVSFLALETLEGHRKYYCRNRKIISVDTQQQLTTNNIEEKDIDSSNIILTKNNLIQHKQQNLPLICVSCGYKSLNLKGLCNHLLSSHSIRPPINTNSSSPSCVVENENGETKEF</sequence>
<dbReference type="OrthoDB" id="6077919at2759"/>
<organism evidence="2 3">
    <name type="scientific">Meloidogyne enterolobii</name>
    <name type="common">Root-knot nematode worm</name>
    <name type="synonym">Meloidogyne mayaguensis</name>
    <dbReference type="NCBI Taxonomy" id="390850"/>
    <lineage>
        <taxon>Eukaryota</taxon>
        <taxon>Metazoa</taxon>
        <taxon>Ecdysozoa</taxon>
        <taxon>Nematoda</taxon>
        <taxon>Chromadorea</taxon>
        <taxon>Rhabditida</taxon>
        <taxon>Tylenchina</taxon>
        <taxon>Tylenchomorpha</taxon>
        <taxon>Tylenchoidea</taxon>
        <taxon>Meloidogynidae</taxon>
        <taxon>Meloidogyninae</taxon>
        <taxon>Meloidogyne</taxon>
    </lineage>
</organism>
<feature type="compositionally biased region" description="Low complexity" evidence="1">
    <location>
        <begin position="214"/>
        <end position="233"/>
    </location>
</feature>